<proteinExistence type="predicted"/>
<keyword evidence="2" id="KW-1185">Reference proteome</keyword>
<name>A0ABW4CWE6_9LACO</name>
<sequence>MAYLTRSRTTGRIYYRWFDEHDERVTVVQNLPRLADDIRGEELWQFAEAMLPIVMGDVDDWSASSDQYVYYTYDITPDAKTRPASSDPQDPGGVNYAVKAELSPYLKN</sequence>
<reference evidence="2" key="1">
    <citation type="journal article" date="2019" name="Int. J. Syst. Evol. Microbiol.">
        <title>The Global Catalogue of Microorganisms (GCM) 10K type strain sequencing project: providing services to taxonomists for standard genome sequencing and annotation.</title>
        <authorList>
            <consortium name="The Broad Institute Genomics Platform"/>
            <consortium name="The Broad Institute Genome Sequencing Center for Infectious Disease"/>
            <person name="Wu L."/>
            <person name="Ma J."/>
        </authorList>
    </citation>
    <scope>NUCLEOTIDE SEQUENCE [LARGE SCALE GENOMIC DNA]</scope>
    <source>
        <strain evidence="2">CCM 8912</strain>
    </source>
</reference>
<dbReference type="RefSeq" id="WP_125756158.1">
    <property type="nucleotide sequence ID" value="NZ_JBHTOK010000073.1"/>
</dbReference>
<evidence type="ECO:0000313" key="2">
    <source>
        <dbReference type="Proteomes" id="UP001597212"/>
    </source>
</evidence>
<gene>
    <name evidence="1" type="ORF">ACFQ5K_09965</name>
</gene>
<evidence type="ECO:0000313" key="1">
    <source>
        <dbReference type="EMBL" id="MFD1441699.1"/>
    </source>
</evidence>
<accession>A0ABW4CWE6</accession>
<dbReference type="EMBL" id="JBHTOK010000073">
    <property type="protein sequence ID" value="MFD1441699.1"/>
    <property type="molecule type" value="Genomic_DNA"/>
</dbReference>
<comment type="caution">
    <text evidence="1">The sequence shown here is derived from an EMBL/GenBank/DDBJ whole genome shotgun (WGS) entry which is preliminary data.</text>
</comment>
<dbReference type="Proteomes" id="UP001597212">
    <property type="component" value="Unassembled WGS sequence"/>
</dbReference>
<organism evidence="1 2">
    <name type="scientific">Lacticaseibacillus hegangensis</name>
    <dbReference type="NCBI Taxonomy" id="2486010"/>
    <lineage>
        <taxon>Bacteria</taxon>
        <taxon>Bacillati</taxon>
        <taxon>Bacillota</taxon>
        <taxon>Bacilli</taxon>
        <taxon>Lactobacillales</taxon>
        <taxon>Lactobacillaceae</taxon>
        <taxon>Lacticaseibacillus</taxon>
    </lineage>
</organism>
<protein>
    <submittedName>
        <fullName evidence="1">Uncharacterized protein</fullName>
    </submittedName>
</protein>